<proteinExistence type="predicted"/>
<evidence type="ECO:0000313" key="2">
    <source>
        <dbReference type="Proteomes" id="UP000657918"/>
    </source>
</evidence>
<sequence length="143" mass="16419">MDMALRVTLSVSHFEIVRWSWVVSGVASISSLLIHIIKFLYSNYPASTTIHEEQSMWLRILELSKRFDQKDPSVHHFRRSESRVHPVTGPESIGASPEIDYVNEMTSNEEDEDGGEIRNHDNLTSGNSGTYNIFCLHCRYYCP</sequence>
<keyword evidence="2" id="KW-1185">Reference proteome</keyword>
<dbReference type="Proteomes" id="UP000657918">
    <property type="component" value="Unassembled WGS sequence"/>
</dbReference>
<dbReference type="AlphaFoldDB" id="A0A835K773"/>
<comment type="caution">
    <text evidence="1">The sequence shown here is derived from an EMBL/GenBank/DDBJ whole genome shotgun (WGS) entry which is preliminary data.</text>
</comment>
<name>A0A835K773_9ROSI</name>
<reference evidence="1 2" key="1">
    <citation type="submission" date="2020-10" db="EMBL/GenBank/DDBJ databases">
        <title>Plant Genome Project.</title>
        <authorList>
            <person name="Zhang R.-G."/>
        </authorList>
    </citation>
    <scope>NUCLEOTIDE SEQUENCE [LARGE SCALE GENOMIC DNA]</scope>
    <source>
        <strain evidence="1">FAFU-HL-1</strain>
        <tissue evidence="1">Leaf</tissue>
    </source>
</reference>
<dbReference type="OrthoDB" id="5984008at2759"/>
<protein>
    <submittedName>
        <fullName evidence="1">Uncharacterized protein</fullName>
    </submittedName>
</protein>
<organism evidence="1 2">
    <name type="scientific">Salix dunnii</name>
    <dbReference type="NCBI Taxonomy" id="1413687"/>
    <lineage>
        <taxon>Eukaryota</taxon>
        <taxon>Viridiplantae</taxon>
        <taxon>Streptophyta</taxon>
        <taxon>Embryophyta</taxon>
        <taxon>Tracheophyta</taxon>
        <taxon>Spermatophyta</taxon>
        <taxon>Magnoliopsida</taxon>
        <taxon>eudicotyledons</taxon>
        <taxon>Gunneridae</taxon>
        <taxon>Pentapetalae</taxon>
        <taxon>rosids</taxon>
        <taxon>fabids</taxon>
        <taxon>Malpighiales</taxon>
        <taxon>Salicaceae</taxon>
        <taxon>Saliceae</taxon>
        <taxon>Salix</taxon>
    </lineage>
</organism>
<dbReference type="EMBL" id="JADGMS010000006">
    <property type="protein sequence ID" value="KAF9680591.1"/>
    <property type="molecule type" value="Genomic_DNA"/>
</dbReference>
<evidence type="ECO:0000313" key="1">
    <source>
        <dbReference type="EMBL" id="KAF9680591.1"/>
    </source>
</evidence>
<accession>A0A835K773</accession>
<gene>
    <name evidence="1" type="ORF">SADUNF_Sadunf06G0137700</name>
</gene>